<dbReference type="RefSeq" id="WP_151001336.1">
    <property type="nucleotide sequence ID" value="NZ_BPQY01000538.1"/>
</dbReference>
<evidence type="ECO:0000313" key="2">
    <source>
        <dbReference type="EMBL" id="KAB1077850.1"/>
    </source>
</evidence>
<dbReference type="AlphaFoldDB" id="A0A6L3SVQ6"/>
<proteinExistence type="predicted"/>
<comment type="caution">
    <text evidence="2">The sequence shown here is derived from an EMBL/GenBank/DDBJ whole genome shotgun (WGS) entry which is preliminary data.</text>
</comment>
<sequence length="756" mass="83397">MNIVRQPIAGNTNPTLEAALGYALLGWHVIPVDPVNKWPADPLTGRKWKGWKEGATTEAAVLADWFGVESRFGVGIATGRKSRIVVLDFDVSKGKDGLADKAKLEEKYGKLPETLTQSTPSGGTQEFYARPEEAEDLPNRTGFGWQIAGHQNYALCGVDVRGDAGQANVPPTARAGSAYHWHSDPIGTPLAELPAGWIEALSEKPTPPPKPPMFSDPDAEPKAEIKGKIESVLAGCAAISRLKTEPGSVLQWLWAMAAGVIGRTERGRQNFHELSALDKDRYDKDDTNLILNYMLDKTGPHGCDSFAKEVPDACAGCLIRGKIRGPKELAEKDANLLGLIRTNVYTTDGNKFYDTERRLVKSEKDFSATHDHLVIKSASPDKKDDEGKPKMLLTRGNKSKVFTQSPLAAKADIGEYTPGEVRRIYKNSLGQKVANTWIDDGIPAVPGDCSVWEDHIDWLVPNDEGERDLWLDVMAHSLQRPNIKIRIALLLISRNHQLGKGALIETWGGMLGATNYVKLTNAELRSDFQGGIYNKRLAFFEELFVRDRDIYGETKALITEPKLRAQLKFQDFAPARPPLAIVAASNEDVPVRITEPADVRWHVTRIDRERRKPEYYARLDREGPRQIAAWKAKLLRRNISNFNPAAPAPMTKAKAALIADSRSPFDKALDHVLSEIGREVVIFSEVKSKMLHQGLRGSVQDPEIAKAMKARGWKPQGQHKIGHGDLKGSFWSLGTEWDGASAGVLQAAVRWQGGPG</sequence>
<dbReference type="InterPro" id="IPR015330">
    <property type="entry name" value="DNA_primase/pol_bifunc_N"/>
</dbReference>
<gene>
    <name evidence="2" type="ORF">F6X53_16675</name>
</gene>
<name>A0A6L3SVQ6_9HYPH</name>
<evidence type="ECO:0000313" key="3">
    <source>
        <dbReference type="Proteomes" id="UP000474159"/>
    </source>
</evidence>
<protein>
    <recommendedName>
        <fullName evidence="1">DNA primase/polymerase bifunctional N-terminal domain-containing protein</fullName>
    </recommendedName>
</protein>
<reference evidence="2 3" key="1">
    <citation type="submission" date="2019-09" db="EMBL/GenBank/DDBJ databases">
        <title>YIM 48816 draft genome.</title>
        <authorList>
            <person name="Jiang L."/>
        </authorList>
    </citation>
    <scope>NUCLEOTIDE SEQUENCE [LARGE SCALE GENOMIC DNA]</scope>
    <source>
        <strain evidence="2 3">YIM 48816</strain>
    </source>
</reference>
<dbReference type="Proteomes" id="UP000474159">
    <property type="component" value="Unassembled WGS sequence"/>
</dbReference>
<dbReference type="Pfam" id="PF19263">
    <property type="entry name" value="DUF5906"/>
    <property type="match status" value="1"/>
</dbReference>
<dbReference type="SUPFAM" id="SSF56747">
    <property type="entry name" value="Prim-pol domain"/>
    <property type="match status" value="1"/>
</dbReference>
<feature type="domain" description="DNA primase/polymerase bifunctional N-terminal" evidence="1">
    <location>
        <begin position="19"/>
        <end position="197"/>
    </location>
</feature>
<dbReference type="Pfam" id="PF09250">
    <property type="entry name" value="Prim-Pol"/>
    <property type="match status" value="1"/>
</dbReference>
<organism evidence="2 3">
    <name type="scientific">Methylobacterium soli</name>
    <dbReference type="NCBI Taxonomy" id="553447"/>
    <lineage>
        <taxon>Bacteria</taxon>
        <taxon>Pseudomonadati</taxon>
        <taxon>Pseudomonadota</taxon>
        <taxon>Alphaproteobacteria</taxon>
        <taxon>Hyphomicrobiales</taxon>
        <taxon>Methylobacteriaceae</taxon>
        <taxon>Methylobacterium</taxon>
    </lineage>
</organism>
<dbReference type="SMART" id="SM00943">
    <property type="entry name" value="Prim-Pol"/>
    <property type="match status" value="1"/>
</dbReference>
<keyword evidence="3" id="KW-1185">Reference proteome</keyword>
<evidence type="ECO:0000259" key="1">
    <source>
        <dbReference type="SMART" id="SM00943"/>
    </source>
</evidence>
<dbReference type="CDD" id="cd04859">
    <property type="entry name" value="Prim_Pol"/>
    <property type="match status" value="1"/>
</dbReference>
<dbReference type="InterPro" id="IPR045455">
    <property type="entry name" value="NrS-1_pol-like_helicase"/>
</dbReference>
<accession>A0A6L3SVQ6</accession>
<dbReference type="EMBL" id="VZZK01000017">
    <property type="protein sequence ID" value="KAB1077850.1"/>
    <property type="molecule type" value="Genomic_DNA"/>
</dbReference>
<dbReference type="OrthoDB" id="8215052at2"/>